<dbReference type="HOGENOM" id="CLU_005210_6_2_1"/>
<name>T0LC95_9MICR</name>
<evidence type="ECO:0000313" key="6">
    <source>
        <dbReference type="Proteomes" id="UP000053780"/>
    </source>
</evidence>
<dbReference type="GO" id="GO:0005085">
    <property type="term" value="F:guanyl-nucleotide exchange factor activity"/>
    <property type="evidence" value="ECO:0007669"/>
    <property type="project" value="TreeGrafter"/>
</dbReference>
<keyword evidence="6" id="KW-1185">Reference proteome</keyword>
<proteinExistence type="predicted"/>
<dbReference type="Gene3D" id="2.130.10.30">
    <property type="entry name" value="Regulator of chromosome condensation 1/beta-lactamase-inhibitor protein II"/>
    <property type="match status" value="1"/>
</dbReference>
<organism evidence="5 6">
    <name type="scientific">Vairimorpha apis BRL 01</name>
    <dbReference type="NCBI Taxonomy" id="1037528"/>
    <lineage>
        <taxon>Eukaryota</taxon>
        <taxon>Fungi</taxon>
        <taxon>Fungi incertae sedis</taxon>
        <taxon>Microsporidia</taxon>
        <taxon>Nosematidae</taxon>
        <taxon>Vairimorpha</taxon>
    </lineage>
</organism>
<dbReference type="InterPro" id="IPR000408">
    <property type="entry name" value="Reg_chr_condens"/>
</dbReference>
<dbReference type="Pfam" id="PF25390">
    <property type="entry name" value="WD40_RLD"/>
    <property type="match status" value="1"/>
</dbReference>
<keyword evidence="1" id="KW-0344">Guanine-nucleotide releasing factor</keyword>
<accession>T0LC95</accession>
<dbReference type="PANTHER" id="PTHR45982:SF1">
    <property type="entry name" value="REGULATOR OF CHROMOSOME CONDENSATION"/>
    <property type="match status" value="1"/>
</dbReference>
<dbReference type="VEuPathDB" id="MicrosporidiaDB:NAPIS_ORF00500"/>
<gene>
    <name evidence="5" type="ORF">NAPIS_ORF00500</name>
</gene>
<dbReference type="GO" id="GO:0005737">
    <property type="term" value="C:cytoplasm"/>
    <property type="evidence" value="ECO:0007669"/>
    <property type="project" value="TreeGrafter"/>
</dbReference>
<evidence type="ECO:0000256" key="2">
    <source>
        <dbReference type="ARBA" id="ARBA00022737"/>
    </source>
</evidence>
<dbReference type="AlphaFoldDB" id="T0LC95"/>
<protein>
    <submittedName>
        <fullName evidence="5">Regulator of chromosome condensation 1</fullName>
    </submittedName>
</protein>
<dbReference type="EMBL" id="KE647063">
    <property type="protein sequence ID" value="EQB61919.1"/>
    <property type="molecule type" value="Genomic_DNA"/>
</dbReference>
<dbReference type="PROSITE" id="PS50012">
    <property type="entry name" value="RCC1_3"/>
    <property type="match status" value="4"/>
</dbReference>
<feature type="domain" description="RCC1-like" evidence="4">
    <location>
        <begin position="3"/>
        <end position="359"/>
    </location>
</feature>
<dbReference type="InterPro" id="IPR058923">
    <property type="entry name" value="RCC1-like_dom"/>
</dbReference>
<evidence type="ECO:0000256" key="3">
    <source>
        <dbReference type="PROSITE-ProRule" id="PRU00235"/>
    </source>
</evidence>
<evidence type="ECO:0000313" key="5">
    <source>
        <dbReference type="EMBL" id="EQB61919.1"/>
    </source>
</evidence>
<feature type="repeat" description="RCC1" evidence="3">
    <location>
        <begin position="54"/>
        <end position="101"/>
    </location>
</feature>
<dbReference type="PANTHER" id="PTHR45982">
    <property type="entry name" value="REGULATOR OF CHROMOSOME CONDENSATION"/>
    <property type="match status" value="1"/>
</dbReference>
<dbReference type="PRINTS" id="PR00633">
    <property type="entry name" value="RCCNDNSATION"/>
</dbReference>
<dbReference type="SUPFAM" id="SSF50985">
    <property type="entry name" value="RCC1/BLIP-II"/>
    <property type="match status" value="1"/>
</dbReference>
<evidence type="ECO:0000259" key="4">
    <source>
        <dbReference type="Pfam" id="PF25390"/>
    </source>
</evidence>
<feature type="repeat" description="RCC1" evidence="3">
    <location>
        <begin position="218"/>
        <end position="266"/>
    </location>
</feature>
<reference evidence="5 6" key="1">
    <citation type="journal article" date="2013" name="BMC Genomics">
        <title>Genome sequencing and comparative genomics of honey bee microsporidia, Nosema apis reveal novel insights into host-parasite interactions.</title>
        <authorList>
            <person name="Chen Yp."/>
            <person name="Pettis J.S."/>
            <person name="Zhao Y."/>
            <person name="Liu X."/>
            <person name="Tallon L.J."/>
            <person name="Sadzewicz L.D."/>
            <person name="Li R."/>
            <person name="Zheng H."/>
            <person name="Huang S."/>
            <person name="Zhang X."/>
            <person name="Hamilton M.C."/>
            <person name="Pernal S.F."/>
            <person name="Melathopoulos A.P."/>
            <person name="Yan X."/>
            <person name="Evans J.D."/>
        </authorList>
    </citation>
    <scope>NUCLEOTIDE SEQUENCE [LARGE SCALE GENOMIC DNA]</scope>
    <source>
        <strain evidence="5 6">BRL 01</strain>
    </source>
</reference>
<feature type="repeat" description="RCC1" evidence="3">
    <location>
        <begin position="1"/>
        <end position="53"/>
    </location>
</feature>
<dbReference type="OrthoDB" id="61110at2759"/>
<sequence length="362" mass="40739">MPIYVFGSNSISQLGLGEDADSTHIPTLLPFFNDKKVKKIKCGTIHTLVLTTDNKLYSWGCNDEYALGREGDESIPMEVDLKDEILDMTGGASISACITKKGDLYIWGTFRNSSGVFGIDKYTRIQKKPRKFKSNLSGFKFIDIDSGSNFICLLSKTKNIWTFGSNEFYELCRRTSTRDRTSSLFPHPIFSGKARIENHKFQAVRCGSNHGAGINTNNEVYIWGSNIYGQLGIGHCEETKLKHKVDLKNVVDVSGGEHHTLFLTDDHKCYGCGRNDQSQLGIEKDKIILKPKLIIENVQKIRTYENFSILQIDDKLFSFGLCYSGATGFEETIVSKPKLIPFDFKKIIDFRVGADFTIVLTE</sequence>
<dbReference type="PROSITE" id="PS00626">
    <property type="entry name" value="RCC1_2"/>
    <property type="match status" value="1"/>
</dbReference>
<dbReference type="Proteomes" id="UP000053780">
    <property type="component" value="Unassembled WGS sequence"/>
</dbReference>
<keyword evidence="2" id="KW-0677">Repeat</keyword>
<feature type="repeat" description="RCC1" evidence="3">
    <location>
        <begin position="102"/>
        <end position="157"/>
    </location>
</feature>
<evidence type="ECO:0000256" key="1">
    <source>
        <dbReference type="ARBA" id="ARBA00022658"/>
    </source>
</evidence>
<dbReference type="InterPro" id="IPR009091">
    <property type="entry name" value="RCC1/BLIP-II"/>
</dbReference>
<dbReference type="InterPro" id="IPR051553">
    <property type="entry name" value="Ran_GTPase-activating"/>
</dbReference>